<reference evidence="1 2" key="1">
    <citation type="journal article" date="2016" name="Nat. Commun.">
        <title>Thousands of microbial genomes shed light on interconnected biogeochemical processes in an aquifer system.</title>
        <authorList>
            <person name="Anantharaman K."/>
            <person name="Brown C.T."/>
            <person name="Hug L.A."/>
            <person name="Sharon I."/>
            <person name="Castelle C.J."/>
            <person name="Probst A.J."/>
            <person name="Thomas B.C."/>
            <person name="Singh A."/>
            <person name="Wilkins M.J."/>
            <person name="Karaoz U."/>
            <person name="Brodie E.L."/>
            <person name="Williams K.H."/>
            <person name="Hubbard S.S."/>
            <person name="Banfield J.F."/>
        </authorList>
    </citation>
    <scope>NUCLEOTIDE SEQUENCE [LARGE SCALE GENOMIC DNA]</scope>
</reference>
<dbReference type="Proteomes" id="UP000178187">
    <property type="component" value="Unassembled WGS sequence"/>
</dbReference>
<organism evidence="1 2">
    <name type="scientific">Candidatus Danuiimicrobium aquiferis</name>
    <dbReference type="NCBI Taxonomy" id="1801832"/>
    <lineage>
        <taxon>Bacteria</taxon>
        <taxon>Pseudomonadati</taxon>
        <taxon>Candidatus Omnitrophota</taxon>
        <taxon>Candidatus Danuiimicrobium</taxon>
    </lineage>
</organism>
<accession>A0A1G1KQR3</accession>
<dbReference type="AlphaFoldDB" id="A0A1G1KQR3"/>
<sequence>MTNIKIVQVERFGVIPASRRRESHAFGFPTTPEKLGPALSFPREAFGNDKKTLNLFHILCHLRFDIGHLE</sequence>
<name>A0A1G1KQR3_9BACT</name>
<proteinExistence type="predicted"/>
<dbReference type="EMBL" id="MHFR01000068">
    <property type="protein sequence ID" value="OGW95238.1"/>
    <property type="molecule type" value="Genomic_DNA"/>
</dbReference>
<evidence type="ECO:0000313" key="2">
    <source>
        <dbReference type="Proteomes" id="UP000178187"/>
    </source>
</evidence>
<protein>
    <submittedName>
        <fullName evidence="1">Uncharacterized protein</fullName>
    </submittedName>
</protein>
<comment type="caution">
    <text evidence="1">The sequence shown here is derived from an EMBL/GenBank/DDBJ whole genome shotgun (WGS) entry which is preliminary data.</text>
</comment>
<evidence type="ECO:0000313" key="1">
    <source>
        <dbReference type="EMBL" id="OGW95238.1"/>
    </source>
</evidence>
<gene>
    <name evidence="1" type="ORF">A3G33_04725</name>
</gene>